<dbReference type="AlphaFoldDB" id="A0AA37UHA1"/>
<dbReference type="GO" id="GO:0003700">
    <property type="term" value="F:DNA-binding transcription factor activity"/>
    <property type="evidence" value="ECO:0007669"/>
    <property type="project" value="InterPro"/>
</dbReference>
<organism evidence="2 3">
    <name type="scientific">Arenivirga flava</name>
    <dbReference type="NCBI Taxonomy" id="1930060"/>
    <lineage>
        <taxon>Bacteria</taxon>
        <taxon>Bacillati</taxon>
        <taxon>Actinomycetota</taxon>
        <taxon>Actinomycetes</taxon>
        <taxon>Micrococcales</taxon>
        <taxon>Microbacteriaceae</taxon>
        <taxon>Arenivirga</taxon>
    </lineage>
</organism>
<feature type="domain" description="HTH marR-type" evidence="1">
    <location>
        <begin position="23"/>
        <end position="162"/>
    </location>
</feature>
<evidence type="ECO:0000313" key="3">
    <source>
        <dbReference type="Proteomes" id="UP001157160"/>
    </source>
</evidence>
<keyword evidence="3" id="KW-1185">Reference proteome</keyword>
<proteinExistence type="predicted"/>
<dbReference type="PANTHER" id="PTHR33164:SF94">
    <property type="entry name" value="TRANSCRIPTIONAL REGULATORY PROTEIN-RELATED"/>
    <property type="match status" value="1"/>
</dbReference>
<dbReference type="PRINTS" id="PR00598">
    <property type="entry name" value="HTHMARR"/>
</dbReference>
<name>A0AA37UHA1_9MICO</name>
<dbReference type="InterPro" id="IPR000835">
    <property type="entry name" value="HTH_MarR-typ"/>
</dbReference>
<accession>A0AA37UHA1</accession>
<evidence type="ECO:0000259" key="1">
    <source>
        <dbReference type="PROSITE" id="PS50995"/>
    </source>
</evidence>
<dbReference type="InterPro" id="IPR039422">
    <property type="entry name" value="MarR/SlyA-like"/>
</dbReference>
<dbReference type="Gene3D" id="1.10.10.10">
    <property type="entry name" value="Winged helix-like DNA-binding domain superfamily/Winged helix DNA-binding domain"/>
    <property type="match status" value="1"/>
</dbReference>
<dbReference type="GO" id="GO:0006950">
    <property type="term" value="P:response to stress"/>
    <property type="evidence" value="ECO:0007669"/>
    <property type="project" value="TreeGrafter"/>
</dbReference>
<dbReference type="SUPFAM" id="SSF46785">
    <property type="entry name" value="Winged helix' DNA-binding domain"/>
    <property type="match status" value="1"/>
</dbReference>
<protein>
    <recommendedName>
        <fullName evidence="1">HTH marR-type domain-containing protein</fullName>
    </recommendedName>
</protein>
<comment type="caution">
    <text evidence="2">The sequence shown here is derived from an EMBL/GenBank/DDBJ whole genome shotgun (WGS) entry which is preliminary data.</text>
</comment>
<dbReference type="InterPro" id="IPR036390">
    <property type="entry name" value="WH_DNA-bd_sf"/>
</dbReference>
<dbReference type="InterPro" id="IPR036388">
    <property type="entry name" value="WH-like_DNA-bd_sf"/>
</dbReference>
<dbReference type="Proteomes" id="UP001157160">
    <property type="component" value="Unassembled WGS sequence"/>
</dbReference>
<dbReference type="SMART" id="SM00347">
    <property type="entry name" value="HTH_MARR"/>
    <property type="match status" value="1"/>
</dbReference>
<dbReference type="Pfam" id="PF12802">
    <property type="entry name" value="MarR_2"/>
    <property type="match status" value="1"/>
</dbReference>
<reference evidence="2 3" key="1">
    <citation type="journal article" date="2014" name="Int. J. Syst. Evol. Microbiol.">
        <title>Complete genome sequence of Corynebacterium casei LMG S-19264T (=DSM 44701T), isolated from a smear-ripened cheese.</title>
        <authorList>
            <consortium name="US DOE Joint Genome Institute (JGI-PGF)"/>
            <person name="Walter F."/>
            <person name="Albersmeier A."/>
            <person name="Kalinowski J."/>
            <person name="Ruckert C."/>
        </authorList>
    </citation>
    <scope>NUCLEOTIDE SEQUENCE [LARGE SCALE GENOMIC DNA]</scope>
    <source>
        <strain evidence="2 3">NBRC 112289</strain>
    </source>
</reference>
<sequence length="172" mass="19136">MDAMNGGHAGTVALTMMSSEKRSDPRLRAALDAFIEFRVADMDIWRRAGTELDLTTNGMMVLAYVLRQHSLGEVVRQVDICNALRLSAAGASTIIDVLEERELVRREPFAGDRRALSVVPTLQGSKVEETVRIADDRFFELADSVTPAELDAFVRILDGMRVHGLSQFRSER</sequence>
<dbReference type="EMBL" id="BSUL01000001">
    <property type="protein sequence ID" value="GMA28733.1"/>
    <property type="molecule type" value="Genomic_DNA"/>
</dbReference>
<gene>
    <name evidence="2" type="ORF">GCM10025874_19860</name>
</gene>
<dbReference type="PANTHER" id="PTHR33164">
    <property type="entry name" value="TRANSCRIPTIONAL REGULATOR, MARR FAMILY"/>
    <property type="match status" value="1"/>
</dbReference>
<dbReference type="PROSITE" id="PS50995">
    <property type="entry name" value="HTH_MARR_2"/>
    <property type="match status" value="1"/>
</dbReference>
<evidence type="ECO:0000313" key="2">
    <source>
        <dbReference type="EMBL" id="GMA28733.1"/>
    </source>
</evidence>